<feature type="domain" description="Activator of Hsp90 ATPase homologue 1/2-like C-terminal" evidence="2">
    <location>
        <begin position="12"/>
        <end position="146"/>
    </location>
</feature>
<dbReference type="CDD" id="cd08898">
    <property type="entry name" value="SRPBCC_CalC_Aha1-like_5"/>
    <property type="match status" value="1"/>
</dbReference>
<dbReference type="Pfam" id="PF08327">
    <property type="entry name" value="AHSA1"/>
    <property type="match status" value="1"/>
</dbReference>
<dbReference type="InterPro" id="IPR023393">
    <property type="entry name" value="START-like_dom_sf"/>
</dbReference>
<organism evidence="3 4">
    <name type="scientific">Rhizorhabdus histidinilytica</name>
    <dbReference type="NCBI Taxonomy" id="439228"/>
    <lineage>
        <taxon>Bacteria</taxon>
        <taxon>Pseudomonadati</taxon>
        <taxon>Pseudomonadota</taxon>
        <taxon>Alphaproteobacteria</taxon>
        <taxon>Sphingomonadales</taxon>
        <taxon>Sphingomonadaceae</taxon>
        <taxon>Rhizorhabdus</taxon>
    </lineage>
</organism>
<reference evidence="4" key="1">
    <citation type="submission" date="2017-02" db="EMBL/GenBank/DDBJ databases">
        <authorList>
            <person name="Varghese N."/>
            <person name="Submissions S."/>
        </authorList>
    </citation>
    <scope>NUCLEOTIDE SEQUENCE [LARGE SCALE GENOMIC DNA]</scope>
    <source>
        <strain evidence="4">UM2</strain>
    </source>
</reference>
<dbReference type="RefSeq" id="WP_079649563.1">
    <property type="nucleotide sequence ID" value="NZ_FUYM01000008.1"/>
</dbReference>
<name>A0A1T5F7I4_9SPHN</name>
<evidence type="ECO:0000259" key="2">
    <source>
        <dbReference type="Pfam" id="PF08327"/>
    </source>
</evidence>
<comment type="similarity">
    <text evidence="1">Belongs to the AHA1 family.</text>
</comment>
<dbReference type="SUPFAM" id="SSF55961">
    <property type="entry name" value="Bet v1-like"/>
    <property type="match status" value="1"/>
</dbReference>
<dbReference type="OrthoDB" id="9800600at2"/>
<dbReference type="Gene3D" id="3.30.530.20">
    <property type="match status" value="1"/>
</dbReference>
<dbReference type="EMBL" id="FUYM01000008">
    <property type="protein sequence ID" value="SKB91998.1"/>
    <property type="molecule type" value="Genomic_DNA"/>
</dbReference>
<dbReference type="InterPro" id="IPR013538">
    <property type="entry name" value="ASHA1/2-like_C"/>
</dbReference>
<dbReference type="Proteomes" id="UP000189818">
    <property type="component" value="Unassembled WGS sequence"/>
</dbReference>
<evidence type="ECO:0000313" key="3">
    <source>
        <dbReference type="EMBL" id="SKB91998.1"/>
    </source>
</evidence>
<proteinExistence type="inferred from homology"/>
<keyword evidence="4" id="KW-1185">Reference proteome</keyword>
<dbReference type="AlphaFoldDB" id="A0A1T5F7I4"/>
<protein>
    <submittedName>
        <fullName evidence="3">Uncharacterized conserved protein YndB, AHSA1/START domain</fullName>
    </submittedName>
</protein>
<sequence length="152" mass="17625">MTDRIERTIDLRAPMDRVWRALTDYREFGQWFRVAVDRPFVVGEPATGRITHEGFEHVRWNVRIVAMEEPRRFAFTWHPYAIDPAVDYSQEEPTLVEFRLEPAGTGTRLTVTESGFDRIPAHRRDEAIRMNSGGWSAQVENIRAHVDADVDG</sequence>
<accession>A0A1T5F7I4</accession>
<evidence type="ECO:0000256" key="1">
    <source>
        <dbReference type="ARBA" id="ARBA00006817"/>
    </source>
</evidence>
<dbReference type="STRING" id="439228.SAMN06295920_108213"/>
<evidence type="ECO:0000313" key="4">
    <source>
        <dbReference type="Proteomes" id="UP000189818"/>
    </source>
</evidence>
<gene>
    <name evidence="3" type="ORF">SAMN06295920_108213</name>
</gene>